<evidence type="ECO:0000256" key="1">
    <source>
        <dbReference type="SAM" id="SignalP"/>
    </source>
</evidence>
<sequence>MAVKVYVLLAMLMFAGIVSPIAHAQLGGLIGGLLTSFSVTGIVPCNVGNSLNSSTFNVFPNATVQFRCGSTIIATTTTNSTGGFQIVTGSLLTNLVDLLRKCNILVTTPLVTCNASLPTDGNLASPLTTVGPILGVVSLVAENLICNWTGTYWLKLLQSTYIYIINVNPCLIKSKKPQRLAK</sequence>
<dbReference type="PANTHER" id="PTHR34458:SF5">
    <property type="entry name" value="POLLEN OLE E 1 ALLERGEN AND EXTENSIN FAMILY PROTEIN"/>
    <property type="match status" value="1"/>
</dbReference>
<keyword evidence="3" id="KW-1185">Reference proteome</keyword>
<proteinExistence type="predicted"/>
<feature type="signal peptide" evidence="1">
    <location>
        <begin position="1"/>
        <end position="24"/>
    </location>
</feature>
<organism evidence="2 3">
    <name type="scientific">Rhynchospora tenuis</name>
    <dbReference type="NCBI Taxonomy" id="198213"/>
    <lineage>
        <taxon>Eukaryota</taxon>
        <taxon>Viridiplantae</taxon>
        <taxon>Streptophyta</taxon>
        <taxon>Embryophyta</taxon>
        <taxon>Tracheophyta</taxon>
        <taxon>Spermatophyta</taxon>
        <taxon>Magnoliopsida</taxon>
        <taxon>Liliopsida</taxon>
        <taxon>Poales</taxon>
        <taxon>Cyperaceae</taxon>
        <taxon>Cyperoideae</taxon>
        <taxon>Rhynchosporeae</taxon>
        <taxon>Rhynchospora</taxon>
    </lineage>
</organism>
<evidence type="ECO:0000313" key="3">
    <source>
        <dbReference type="Proteomes" id="UP001210211"/>
    </source>
</evidence>
<keyword evidence="1" id="KW-0732">Signal</keyword>
<gene>
    <name evidence="2" type="ORF">LUZ61_003560</name>
</gene>
<dbReference type="InterPro" id="IPR040404">
    <property type="entry name" value="Phylloplanin-like"/>
</dbReference>
<comment type="caution">
    <text evidence="2">The sequence shown here is derived from an EMBL/GenBank/DDBJ whole genome shotgun (WGS) entry which is preliminary data.</text>
</comment>
<evidence type="ECO:0000313" key="2">
    <source>
        <dbReference type="EMBL" id="KAJ3699855.1"/>
    </source>
</evidence>
<name>A0AAD5ZL60_9POAL</name>
<evidence type="ECO:0008006" key="4">
    <source>
        <dbReference type="Google" id="ProtNLM"/>
    </source>
</evidence>
<dbReference type="AlphaFoldDB" id="A0AAD5ZL60"/>
<dbReference type="EMBL" id="JAMRDG010000001">
    <property type="protein sequence ID" value="KAJ3699855.1"/>
    <property type="molecule type" value="Genomic_DNA"/>
</dbReference>
<reference evidence="2 3" key="1">
    <citation type="journal article" date="2022" name="Cell">
        <title>Repeat-based holocentromeres influence genome architecture and karyotype evolution.</title>
        <authorList>
            <person name="Hofstatter P.G."/>
            <person name="Thangavel G."/>
            <person name="Lux T."/>
            <person name="Neumann P."/>
            <person name="Vondrak T."/>
            <person name="Novak P."/>
            <person name="Zhang M."/>
            <person name="Costa L."/>
            <person name="Castellani M."/>
            <person name="Scott A."/>
            <person name="Toegelov H."/>
            <person name="Fuchs J."/>
            <person name="Mata-Sucre Y."/>
            <person name="Dias Y."/>
            <person name="Vanzela A.L.L."/>
            <person name="Huettel B."/>
            <person name="Almeida C.C.S."/>
            <person name="Simkova H."/>
            <person name="Souza G."/>
            <person name="Pedrosa-Harand A."/>
            <person name="Macas J."/>
            <person name="Mayer K.F.X."/>
            <person name="Houben A."/>
            <person name="Marques A."/>
        </authorList>
    </citation>
    <scope>NUCLEOTIDE SEQUENCE [LARGE SCALE GENOMIC DNA]</scope>
    <source>
        <strain evidence="2">RhyTen1mFocal</strain>
    </source>
</reference>
<feature type="chain" id="PRO_5041915967" description="Phylloplanin-like" evidence="1">
    <location>
        <begin position="25"/>
        <end position="182"/>
    </location>
</feature>
<dbReference type="Proteomes" id="UP001210211">
    <property type="component" value="Unassembled WGS sequence"/>
</dbReference>
<protein>
    <recommendedName>
        <fullName evidence="4">Phylloplanin-like</fullName>
    </recommendedName>
</protein>
<dbReference type="PANTHER" id="PTHR34458">
    <property type="entry name" value="POLLEN OLE E 1 ALLERGEN AND EXTENSIN FAMILY PROTEIN-RELATED"/>
    <property type="match status" value="1"/>
</dbReference>
<accession>A0AAD5ZL60</accession>